<dbReference type="InterPro" id="IPR002156">
    <property type="entry name" value="RNaseH_domain"/>
</dbReference>
<reference evidence="3 4" key="1">
    <citation type="journal article" date="2012" name="Nat. Biotechnol.">
        <title>Draft genome sequence of pigeonpea (Cajanus cajan), an orphan legume crop of resource-poor farmers.</title>
        <authorList>
            <person name="Varshney R.K."/>
            <person name="Chen W."/>
            <person name="Li Y."/>
            <person name="Bharti A.K."/>
            <person name="Saxena R.K."/>
            <person name="Schlueter J.A."/>
            <person name="Donoghue M.T."/>
            <person name="Azam S."/>
            <person name="Fan G."/>
            <person name="Whaley A.M."/>
            <person name="Farmer A.D."/>
            <person name="Sheridan J."/>
            <person name="Iwata A."/>
            <person name="Tuteja R."/>
            <person name="Penmetsa R.V."/>
            <person name="Wu W."/>
            <person name="Upadhyaya H.D."/>
            <person name="Yang S.P."/>
            <person name="Shah T."/>
            <person name="Saxena K.B."/>
            <person name="Michael T."/>
            <person name="McCombie W.R."/>
            <person name="Yang B."/>
            <person name="Zhang G."/>
            <person name="Yang H."/>
            <person name="Wang J."/>
            <person name="Spillane C."/>
            <person name="Cook D.R."/>
            <person name="May G.D."/>
            <person name="Xu X."/>
            <person name="Jackson S.A."/>
        </authorList>
    </citation>
    <scope>NUCLEOTIDE SEQUENCE [LARGE SCALE GENOMIC DNA]</scope>
    <source>
        <strain evidence="4">cv. Asha</strain>
    </source>
</reference>
<dbReference type="EMBL" id="CM003609">
    <property type="protein sequence ID" value="KYP63489.1"/>
    <property type="molecule type" value="Genomic_DNA"/>
</dbReference>
<feature type="transmembrane region" description="Helical" evidence="1">
    <location>
        <begin position="408"/>
        <end position="426"/>
    </location>
</feature>
<organism evidence="3 4">
    <name type="scientific">Cajanus cajan</name>
    <name type="common">Pigeon pea</name>
    <name type="synonym">Cajanus indicus</name>
    <dbReference type="NCBI Taxonomy" id="3821"/>
    <lineage>
        <taxon>Eukaryota</taxon>
        <taxon>Viridiplantae</taxon>
        <taxon>Streptophyta</taxon>
        <taxon>Embryophyta</taxon>
        <taxon>Tracheophyta</taxon>
        <taxon>Spermatophyta</taxon>
        <taxon>Magnoliopsida</taxon>
        <taxon>eudicotyledons</taxon>
        <taxon>Gunneridae</taxon>
        <taxon>Pentapetalae</taxon>
        <taxon>rosids</taxon>
        <taxon>fabids</taxon>
        <taxon>Fabales</taxon>
        <taxon>Fabaceae</taxon>
        <taxon>Papilionoideae</taxon>
        <taxon>50 kb inversion clade</taxon>
        <taxon>NPAAA clade</taxon>
        <taxon>indigoferoid/millettioid clade</taxon>
        <taxon>Phaseoleae</taxon>
        <taxon>Cajanus</taxon>
    </lineage>
</organism>
<keyword evidence="1" id="KW-0812">Transmembrane</keyword>
<dbReference type="PANTHER" id="PTHR48475">
    <property type="entry name" value="RIBONUCLEASE H"/>
    <property type="match status" value="1"/>
</dbReference>
<dbReference type="InterPro" id="IPR043502">
    <property type="entry name" value="DNA/RNA_pol_sf"/>
</dbReference>
<dbReference type="Pfam" id="PF13456">
    <property type="entry name" value="RVT_3"/>
    <property type="match status" value="1"/>
</dbReference>
<dbReference type="Gene3D" id="3.30.70.270">
    <property type="match status" value="1"/>
</dbReference>
<proteinExistence type="predicted"/>
<gene>
    <name evidence="3" type="ORF">KK1_018065</name>
</gene>
<dbReference type="EC" id="1.4.3.1" evidence="3"/>
<name>A0A151T8W2_CAJCA</name>
<keyword evidence="1" id="KW-0472">Membrane</keyword>
<dbReference type="SUPFAM" id="SSF53098">
    <property type="entry name" value="Ribonuclease H-like"/>
    <property type="match status" value="1"/>
</dbReference>
<dbReference type="InterPro" id="IPR012337">
    <property type="entry name" value="RNaseH-like_sf"/>
</dbReference>
<dbReference type="AlphaFoldDB" id="A0A151T8W2"/>
<sequence length="437" mass="49909">MRLNPAKCTFGVTGEKFLGFMLSERGIEANPDKCQAIINMRSPRNVKEVHRLVGRIASLARFLPCMAEKLRPIMTLLKKARKFQWTDECEASFQNFKATLAAPPLLAKPDSRLDMIIYISVSDKDISTALVQEQSEQVPVYFISRVLQDAETRYQHLEKTVLALVHTARRLRHYFQSHRIIIRTDCPIVKVLRRPELAGRMVAWSVELSQFDIHFEPRGPVKAQSMADFINEFTPQAVPKPLTWTLHVDGSTNQQGSRAGIILEGPGKILVELSLCFDFKASNNQAEYEALLAGLRLAKDLGVTRVKCWSDSQIVAGQVNGTFQTKEPTLQLYFHAFQKLRDDFEEVHVEHIPRELNARADQLAKLASTKKNSHLCSIIIINKSTSTEISTTVHVHCSRYYSSDSSRFLFTLLFNFLFYFFLYFFLSCYCASTYCFQ</sequence>
<dbReference type="GO" id="GO:0008445">
    <property type="term" value="F:D-aspartate oxidase activity"/>
    <property type="evidence" value="ECO:0007669"/>
    <property type="project" value="UniProtKB-EC"/>
</dbReference>
<evidence type="ECO:0000313" key="4">
    <source>
        <dbReference type="Proteomes" id="UP000075243"/>
    </source>
</evidence>
<dbReference type="FunFam" id="3.30.70.270:FF:000020">
    <property type="entry name" value="Transposon Tf2-6 polyprotein-like Protein"/>
    <property type="match status" value="1"/>
</dbReference>
<dbReference type="Gramene" id="C.cajan_17545.t">
    <property type="protein sequence ID" value="C.cajan_17545.t.cds1"/>
    <property type="gene ID" value="C.cajan_17545"/>
</dbReference>
<evidence type="ECO:0000259" key="2">
    <source>
        <dbReference type="PROSITE" id="PS50879"/>
    </source>
</evidence>
<accession>A0A151T8W2</accession>
<evidence type="ECO:0000313" key="3">
    <source>
        <dbReference type="EMBL" id="KYP63489.1"/>
    </source>
</evidence>
<dbReference type="InterPro" id="IPR041577">
    <property type="entry name" value="RT_RNaseH_2"/>
</dbReference>
<dbReference type="SUPFAM" id="SSF56672">
    <property type="entry name" value="DNA/RNA polymerases"/>
    <property type="match status" value="1"/>
</dbReference>
<dbReference type="Proteomes" id="UP000075243">
    <property type="component" value="Chromosome 7"/>
</dbReference>
<dbReference type="CDD" id="cd09279">
    <property type="entry name" value="RNase_HI_like"/>
    <property type="match status" value="1"/>
</dbReference>
<keyword evidence="3" id="KW-0560">Oxidoreductase</keyword>
<evidence type="ECO:0000256" key="1">
    <source>
        <dbReference type="SAM" id="Phobius"/>
    </source>
</evidence>
<dbReference type="PROSITE" id="PS50879">
    <property type="entry name" value="RNASE_H_1"/>
    <property type="match status" value="1"/>
</dbReference>
<feature type="domain" description="RNase H type-1" evidence="2">
    <location>
        <begin position="240"/>
        <end position="369"/>
    </location>
</feature>
<protein>
    <submittedName>
        <fullName evidence="3">Retrovirus-related Pol polyprotein from transposon 17.6</fullName>
        <ecNumber evidence="3">1.4.3.1</ecNumber>
    </submittedName>
</protein>
<keyword evidence="4" id="KW-1185">Reference proteome</keyword>
<dbReference type="Pfam" id="PF17919">
    <property type="entry name" value="RT_RNaseH_2"/>
    <property type="match status" value="1"/>
</dbReference>
<dbReference type="InterPro" id="IPR036397">
    <property type="entry name" value="RNaseH_sf"/>
</dbReference>
<dbReference type="InterPro" id="IPR043128">
    <property type="entry name" value="Rev_trsase/Diguanyl_cyclase"/>
</dbReference>
<keyword evidence="1" id="KW-1133">Transmembrane helix</keyword>
<dbReference type="GO" id="GO:0004523">
    <property type="term" value="F:RNA-DNA hybrid ribonuclease activity"/>
    <property type="evidence" value="ECO:0007669"/>
    <property type="project" value="InterPro"/>
</dbReference>
<dbReference type="GO" id="GO:0003676">
    <property type="term" value="F:nucleic acid binding"/>
    <property type="evidence" value="ECO:0007669"/>
    <property type="project" value="InterPro"/>
</dbReference>
<dbReference type="PANTHER" id="PTHR48475:SF2">
    <property type="entry name" value="RIBONUCLEASE H"/>
    <property type="match status" value="1"/>
</dbReference>
<dbReference type="Gene3D" id="3.30.420.10">
    <property type="entry name" value="Ribonuclease H-like superfamily/Ribonuclease H"/>
    <property type="match status" value="1"/>
</dbReference>